<evidence type="ECO:0000256" key="1">
    <source>
        <dbReference type="SAM" id="SignalP"/>
    </source>
</evidence>
<keyword evidence="1" id="KW-0732">Signal</keyword>
<protein>
    <submittedName>
        <fullName evidence="2">Uncharacterized protein</fullName>
    </submittedName>
</protein>
<evidence type="ECO:0000313" key="3">
    <source>
        <dbReference type="Proteomes" id="UP001303647"/>
    </source>
</evidence>
<feature type="chain" id="PRO_5042879266" evidence="1">
    <location>
        <begin position="28"/>
        <end position="72"/>
    </location>
</feature>
<sequence length="72" mass="7939">MANLAMLRPRQLPALLLLLCHAQEPWAAPLGRFEPHIELGREFNYVVVGGGPGALTIAKPAERGFVNLSRRH</sequence>
<accession>A0AAN7HIF8</accession>
<dbReference type="EMBL" id="MU857823">
    <property type="protein sequence ID" value="KAK4243380.1"/>
    <property type="molecule type" value="Genomic_DNA"/>
</dbReference>
<gene>
    <name evidence="2" type="ORF">C7999DRAFT_36289</name>
</gene>
<keyword evidence="3" id="KW-1185">Reference proteome</keyword>
<reference evidence="2" key="2">
    <citation type="submission" date="2023-05" db="EMBL/GenBank/DDBJ databases">
        <authorList>
            <consortium name="Lawrence Berkeley National Laboratory"/>
            <person name="Steindorff A."/>
            <person name="Hensen N."/>
            <person name="Bonometti L."/>
            <person name="Westerberg I."/>
            <person name="Brannstrom I.O."/>
            <person name="Guillou S."/>
            <person name="Cros-Aarteil S."/>
            <person name="Calhoun S."/>
            <person name="Haridas S."/>
            <person name="Kuo A."/>
            <person name="Mondo S."/>
            <person name="Pangilinan J."/>
            <person name="Riley R."/>
            <person name="Labutti K."/>
            <person name="Andreopoulos B."/>
            <person name="Lipzen A."/>
            <person name="Chen C."/>
            <person name="Yanf M."/>
            <person name="Daum C."/>
            <person name="Ng V."/>
            <person name="Clum A."/>
            <person name="Ohm R."/>
            <person name="Martin F."/>
            <person name="Silar P."/>
            <person name="Natvig D."/>
            <person name="Lalanne C."/>
            <person name="Gautier V."/>
            <person name="Ament-Velasquez S.L."/>
            <person name="Kruys A."/>
            <person name="Hutchinson M.I."/>
            <person name="Powell A.J."/>
            <person name="Barry K."/>
            <person name="Miller A.N."/>
            <person name="Grigoriev I.V."/>
            <person name="Debuchy R."/>
            <person name="Gladieux P."/>
            <person name="Thoren M.H."/>
            <person name="Johannesson H."/>
        </authorList>
    </citation>
    <scope>NUCLEOTIDE SEQUENCE</scope>
    <source>
        <strain evidence="2">CBS 359.72</strain>
    </source>
</reference>
<dbReference type="AlphaFoldDB" id="A0AAN7HIF8"/>
<name>A0AAN7HIF8_9PEZI</name>
<dbReference type="Proteomes" id="UP001303647">
    <property type="component" value="Unassembled WGS sequence"/>
</dbReference>
<comment type="caution">
    <text evidence="2">The sequence shown here is derived from an EMBL/GenBank/DDBJ whole genome shotgun (WGS) entry which is preliminary data.</text>
</comment>
<feature type="signal peptide" evidence="1">
    <location>
        <begin position="1"/>
        <end position="27"/>
    </location>
</feature>
<proteinExistence type="predicted"/>
<reference evidence="2" key="1">
    <citation type="journal article" date="2023" name="Mol. Phylogenet. Evol.">
        <title>Genome-scale phylogeny and comparative genomics of the fungal order Sordariales.</title>
        <authorList>
            <person name="Hensen N."/>
            <person name="Bonometti L."/>
            <person name="Westerberg I."/>
            <person name="Brannstrom I.O."/>
            <person name="Guillou S."/>
            <person name="Cros-Aarteil S."/>
            <person name="Calhoun S."/>
            <person name="Haridas S."/>
            <person name="Kuo A."/>
            <person name="Mondo S."/>
            <person name="Pangilinan J."/>
            <person name="Riley R."/>
            <person name="LaButti K."/>
            <person name="Andreopoulos B."/>
            <person name="Lipzen A."/>
            <person name="Chen C."/>
            <person name="Yan M."/>
            <person name="Daum C."/>
            <person name="Ng V."/>
            <person name="Clum A."/>
            <person name="Steindorff A."/>
            <person name="Ohm R.A."/>
            <person name="Martin F."/>
            <person name="Silar P."/>
            <person name="Natvig D.O."/>
            <person name="Lalanne C."/>
            <person name="Gautier V."/>
            <person name="Ament-Velasquez S.L."/>
            <person name="Kruys A."/>
            <person name="Hutchinson M.I."/>
            <person name="Powell A.J."/>
            <person name="Barry K."/>
            <person name="Miller A.N."/>
            <person name="Grigoriev I.V."/>
            <person name="Debuchy R."/>
            <person name="Gladieux P."/>
            <person name="Hiltunen Thoren M."/>
            <person name="Johannesson H."/>
        </authorList>
    </citation>
    <scope>NUCLEOTIDE SEQUENCE</scope>
    <source>
        <strain evidence="2">CBS 359.72</strain>
    </source>
</reference>
<organism evidence="2 3">
    <name type="scientific">Corynascus novoguineensis</name>
    <dbReference type="NCBI Taxonomy" id="1126955"/>
    <lineage>
        <taxon>Eukaryota</taxon>
        <taxon>Fungi</taxon>
        <taxon>Dikarya</taxon>
        <taxon>Ascomycota</taxon>
        <taxon>Pezizomycotina</taxon>
        <taxon>Sordariomycetes</taxon>
        <taxon>Sordariomycetidae</taxon>
        <taxon>Sordariales</taxon>
        <taxon>Chaetomiaceae</taxon>
        <taxon>Corynascus</taxon>
    </lineage>
</organism>
<evidence type="ECO:0000313" key="2">
    <source>
        <dbReference type="EMBL" id="KAK4243380.1"/>
    </source>
</evidence>